<dbReference type="EMBL" id="JABBNI010000023">
    <property type="protein sequence ID" value="NMM63467.1"/>
    <property type="molecule type" value="Genomic_DNA"/>
</dbReference>
<dbReference type="Proteomes" id="UP000537131">
    <property type="component" value="Unassembled WGS sequence"/>
</dbReference>
<evidence type="ECO:0000313" key="2">
    <source>
        <dbReference type="Proteomes" id="UP000537131"/>
    </source>
</evidence>
<keyword evidence="2" id="KW-1185">Reference proteome</keyword>
<gene>
    <name evidence="1" type="ORF">HBE96_12440</name>
</gene>
<evidence type="ECO:0000313" key="1">
    <source>
        <dbReference type="EMBL" id="NMM63467.1"/>
    </source>
</evidence>
<comment type="caution">
    <text evidence="1">The sequence shown here is derived from an EMBL/GenBank/DDBJ whole genome shotgun (WGS) entry which is preliminary data.</text>
</comment>
<protein>
    <submittedName>
        <fullName evidence="1">Uncharacterized protein</fullName>
    </submittedName>
</protein>
<dbReference type="RefSeq" id="WP_169298073.1">
    <property type="nucleotide sequence ID" value="NZ_JABBNI010000023.1"/>
</dbReference>
<dbReference type="AlphaFoldDB" id="A0A7Y0HP86"/>
<organism evidence="1 2">
    <name type="scientific">Clostridium muellerianum</name>
    <dbReference type="NCBI Taxonomy" id="2716538"/>
    <lineage>
        <taxon>Bacteria</taxon>
        <taxon>Bacillati</taxon>
        <taxon>Bacillota</taxon>
        <taxon>Clostridia</taxon>
        <taxon>Eubacteriales</taxon>
        <taxon>Clostridiaceae</taxon>
        <taxon>Clostridium</taxon>
    </lineage>
</organism>
<sequence>MAQYQMNINGNIQLMDYSSIYDYMSIVDKCDNLTINFIEGETEDIDILCKMLEDNSFMIRRDKHYDKGEYHISAIKY</sequence>
<name>A0A7Y0HP86_9CLOT</name>
<accession>A0A7Y0HP86</accession>
<proteinExistence type="predicted"/>
<reference evidence="1 2" key="1">
    <citation type="submission" date="2020-06" db="EMBL/GenBank/DDBJ databases">
        <title>Complete Genome Sequence of Clostridium muelleri sp. nov. P21T, an Acid-Alcohol Producing Acetogen Isolated from Old Hay.</title>
        <authorList>
            <person name="Duncan K.E."/>
            <person name="Tanner R.S."/>
        </authorList>
    </citation>
    <scope>NUCLEOTIDE SEQUENCE [LARGE SCALE GENOMIC DNA]</scope>
    <source>
        <strain evidence="1 2">P21</strain>
    </source>
</reference>